<dbReference type="RefSeq" id="WP_168115143.1">
    <property type="nucleotide sequence ID" value="NZ_BOON01000050.1"/>
</dbReference>
<proteinExistence type="predicted"/>
<dbReference type="AlphaFoldDB" id="A0A8J3TEG7"/>
<protein>
    <recommendedName>
        <fullName evidence="1">DeoxyPurine in DNA protein A domain-containing protein</fullName>
    </recommendedName>
</protein>
<keyword evidence="3" id="KW-1185">Reference proteome</keyword>
<dbReference type="InterPro" id="IPR055645">
    <property type="entry name" value="DpdA"/>
</dbReference>
<dbReference type="EMBL" id="BOON01000050">
    <property type="protein sequence ID" value="GII25343.1"/>
    <property type="molecule type" value="Genomic_DNA"/>
</dbReference>
<evidence type="ECO:0000313" key="3">
    <source>
        <dbReference type="Proteomes" id="UP000599074"/>
    </source>
</evidence>
<accession>A0A8J3TEG7</accession>
<gene>
    <name evidence="2" type="ORF">Pme01_49400</name>
</gene>
<comment type="caution">
    <text evidence="2">The sequence shown here is derived from an EMBL/GenBank/DDBJ whole genome shotgun (WGS) entry which is preliminary data.</text>
</comment>
<evidence type="ECO:0000313" key="2">
    <source>
        <dbReference type="EMBL" id="GII25343.1"/>
    </source>
</evidence>
<name>A0A8J3TEG7_9ACTN</name>
<feature type="domain" description="DeoxyPurine in DNA protein A" evidence="1">
    <location>
        <begin position="1"/>
        <end position="249"/>
    </location>
</feature>
<reference evidence="2" key="1">
    <citation type="submission" date="2021-01" db="EMBL/GenBank/DDBJ databases">
        <title>Whole genome shotgun sequence of Planosporangium mesophilum NBRC 109066.</title>
        <authorList>
            <person name="Komaki H."/>
            <person name="Tamura T."/>
        </authorList>
    </citation>
    <scope>NUCLEOTIDE SEQUENCE</scope>
    <source>
        <strain evidence="2">NBRC 109066</strain>
    </source>
</reference>
<evidence type="ECO:0000259" key="1">
    <source>
        <dbReference type="Pfam" id="PF23859"/>
    </source>
</evidence>
<dbReference type="Proteomes" id="UP000599074">
    <property type="component" value="Unassembled WGS sequence"/>
</dbReference>
<sequence length="263" mass="29039">MTALFYLGTHQPGWLAAATVPLFVSDRRLRGYRHLPRASAAWALDSGGFTELATHGSWSHGPTPCQYVARIRRYRDEIGRLTWAAPQDWMCEPWIVAKTGLSVAEHQRRTVANYQQLHDLAPDLPIVPVLQGWTVADYLRCADRYISAGVDLTAAPLVGLGTVCRRQSTADAGRIIGALHAAGIRRLHGFGFKVLGLRRYSHLLASADSMAWSVEARRSAPLPGCTRHINCANCPRYAYRWRDQVLAAIATPAAEQLALFDVA</sequence>
<dbReference type="Pfam" id="PF23859">
    <property type="entry name" value="DpdA"/>
    <property type="match status" value="1"/>
</dbReference>
<organism evidence="2 3">
    <name type="scientific">Planosporangium mesophilum</name>
    <dbReference type="NCBI Taxonomy" id="689768"/>
    <lineage>
        <taxon>Bacteria</taxon>
        <taxon>Bacillati</taxon>
        <taxon>Actinomycetota</taxon>
        <taxon>Actinomycetes</taxon>
        <taxon>Micromonosporales</taxon>
        <taxon>Micromonosporaceae</taxon>
        <taxon>Planosporangium</taxon>
    </lineage>
</organism>